<dbReference type="Proteomes" id="UP000396862">
    <property type="component" value="Unassembled WGS sequence"/>
</dbReference>
<gene>
    <name evidence="2" type="ORF">CLV93_11465</name>
    <name evidence="1" type="ORF">JCM18694_23230</name>
</gene>
<dbReference type="PROSITE" id="PS51257">
    <property type="entry name" value="PROKAR_LIPOPROTEIN"/>
    <property type="match status" value="1"/>
</dbReference>
<dbReference type="Proteomes" id="UP000240621">
    <property type="component" value="Unassembled WGS sequence"/>
</dbReference>
<dbReference type="InterPro" id="IPR011467">
    <property type="entry name" value="DUF1573"/>
</dbReference>
<proteinExistence type="predicted"/>
<dbReference type="RefSeq" id="WP_106543738.1">
    <property type="nucleotide sequence ID" value="NZ_BLAU01000001.1"/>
</dbReference>
<protein>
    <submittedName>
        <fullName evidence="2">Uncharacterized protein DUF1573</fullName>
    </submittedName>
</protein>
<evidence type="ECO:0000313" key="4">
    <source>
        <dbReference type="Proteomes" id="UP000396862"/>
    </source>
</evidence>
<dbReference type="Pfam" id="PF07610">
    <property type="entry name" value="DUF1573"/>
    <property type="match status" value="1"/>
</dbReference>
<dbReference type="InterPro" id="IPR013783">
    <property type="entry name" value="Ig-like_fold"/>
</dbReference>
<accession>A0A2P8C6M9</accession>
<comment type="caution">
    <text evidence="2">The sequence shown here is derived from an EMBL/GenBank/DDBJ whole genome shotgun (WGS) entry which is preliminary data.</text>
</comment>
<evidence type="ECO:0000313" key="3">
    <source>
        <dbReference type="Proteomes" id="UP000240621"/>
    </source>
</evidence>
<dbReference type="EMBL" id="PYGC01000014">
    <property type="protein sequence ID" value="PSK80628.1"/>
    <property type="molecule type" value="Genomic_DNA"/>
</dbReference>
<evidence type="ECO:0000313" key="2">
    <source>
        <dbReference type="EMBL" id="PSK80628.1"/>
    </source>
</evidence>
<keyword evidence="4" id="KW-1185">Reference proteome</keyword>
<evidence type="ECO:0000313" key="1">
    <source>
        <dbReference type="EMBL" id="GET22077.1"/>
    </source>
</evidence>
<name>A0A2P8C6M9_9BACT</name>
<dbReference type="EMBL" id="BLAU01000001">
    <property type="protein sequence ID" value="GET22077.1"/>
    <property type="molecule type" value="Genomic_DNA"/>
</dbReference>
<reference evidence="1 4" key="2">
    <citation type="submission" date="2019-10" db="EMBL/GenBank/DDBJ databases">
        <title>Prolixibacter strains distinguished by the presence of nitrate reductase genes were adept at nitrate-dependent anaerobic corrosion of metallic iron and carbon steel.</title>
        <authorList>
            <person name="Iino T."/>
            <person name="Shono N."/>
            <person name="Ito K."/>
            <person name="Nakamura R."/>
            <person name="Sueoka K."/>
            <person name="Harayama S."/>
            <person name="Ohkuma M."/>
        </authorList>
    </citation>
    <scope>NUCLEOTIDE SEQUENCE [LARGE SCALE GENOMIC DNA]</scope>
    <source>
        <strain evidence="1 4">MIC1-1</strain>
    </source>
</reference>
<organism evidence="2 3">
    <name type="scientific">Prolixibacter denitrificans</name>
    <dbReference type="NCBI Taxonomy" id="1541063"/>
    <lineage>
        <taxon>Bacteria</taxon>
        <taxon>Pseudomonadati</taxon>
        <taxon>Bacteroidota</taxon>
        <taxon>Bacteroidia</taxon>
        <taxon>Marinilabiliales</taxon>
        <taxon>Prolixibacteraceae</taxon>
        <taxon>Prolixibacter</taxon>
    </lineage>
</organism>
<dbReference type="AlphaFoldDB" id="A0A2P8C6M9"/>
<dbReference type="PANTHER" id="PTHR37833">
    <property type="entry name" value="LIPOPROTEIN-RELATED"/>
    <property type="match status" value="1"/>
</dbReference>
<sequence>MSRFTVVIYLITLLFLSGCHNHPARKNNIQKDTTSVKQKGPAKFEFHDEIHNFGTLKAGEVVSFSFRFENAGGKPLTISKIDNECGCLEILYPKKPVQPGEKSTIEVIFNSDGEWGNQFKTIEIETRSGLKKKIAVTAHVLNKQFEKLINTK</sequence>
<dbReference type="PANTHER" id="PTHR37833:SF1">
    <property type="entry name" value="SIGNAL PEPTIDE PROTEIN"/>
    <property type="match status" value="1"/>
</dbReference>
<reference evidence="2 3" key="1">
    <citation type="submission" date="2018-03" db="EMBL/GenBank/DDBJ databases">
        <title>Genomic Encyclopedia of Archaeal and Bacterial Type Strains, Phase II (KMG-II): from individual species to whole genera.</title>
        <authorList>
            <person name="Goeker M."/>
        </authorList>
    </citation>
    <scope>NUCLEOTIDE SEQUENCE [LARGE SCALE GENOMIC DNA]</scope>
    <source>
        <strain evidence="2 3">DSM 27267</strain>
    </source>
</reference>
<dbReference type="Gene3D" id="2.60.40.10">
    <property type="entry name" value="Immunoglobulins"/>
    <property type="match status" value="1"/>
</dbReference>
<dbReference type="OrthoDB" id="826619at2"/>